<name>A0A9D2S3S0_9FIRM</name>
<dbReference type="GO" id="GO:0008360">
    <property type="term" value="P:regulation of cell shape"/>
    <property type="evidence" value="ECO:0007669"/>
    <property type="project" value="UniProtKB-KW"/>
</dbReference>
<feature type="domain" description="Mur ligase central" evidence="20">
    <location>
        <begin position="122"/>
        <end position="301"/>
    </location>
</feature>
<comment type="similarity">
    <text evidence="4 17">Belongs to the MurCDEF family.</text>
</comment>
<organism evidence="21 22">
    <name type="scientific">Candidatus Gemmiger avicola</name>
    <dbReference type="NCBI Taxonomy" id="2838605"/>
    <lineage>
        <taxon>Bacteria</taxon>
        <taxon>Bacillati</taxon>
        <taxon>Bacillota</taxon>
        <taxon>Clostridia</taxon>
        <taxon>Eubacteriales</taxon>
        <taxon>Gemmiger</taxon>
    </lineage>
</organism>
<dbReference type="GO" id="GO:0051301">
    <property type="term" value="P:cell division"/>
    <property type="evidence" value="ECO:0007669"/>
    <property type="project" value="UniProtKB-KW"/>
</dbReference>
<keyword evidence="9 17" id="KW-0547">Nucleotide-binding</keyword>
<dbReference type="Gene3D" id="3.90.190.20">
    <property type="entry name" value="Mur ligase, C-terminal domain"/>
    <property type="match status" value="1"/>
</dbReference>
<evidence type="ECO:0000256" key="15">
    <source>
        <dbReference type="ARBA" id="ARBA00032324"/>
    </source>
</evidence>
<dbReference type="Pfam" id="PF08245">
    <property type="entry name" value="Mur_ligase_M"/>
    <property type="match status" value="1"/>
</dbReference>
<dbReference type="InterPro" id="IPR013221">
    <property type="entry name" value="Mur_ligase_cen"/>
</dbReference>
<dbReference type="GO" id="GO:0071555">
    <property type="term" value="P:cell wall organization"/>
    <property type="evidence" value="ECO:0007669"/>
    <property type="project" value="UniProtKB-KW"/>
</dbReference>
<evidence type="ECO:0000256" key="7">
    <source>
        <dbReference type="ARBA" id="ARBA00022490"/>
    </source>
</evidence>
<keyword evidence="7 17" id="KW-0963">Cytoplasm</keyword>
<dbReference type="SUPFAM" id="SSF53244">
    <property type="entry name" value="MurD-like peptide ligases, peptide-binding domain"/>
    <property type="match status" value="1"/>
</dbReference>
<gene>
    <name evidence="17" type="primary">murD</name>
    <name evidence="21" type="ORF">H9945_07305</name>
</gene>
<dbReference type="Proteomes" id="UP000886803">
    <property type="component" value="Unassembled WGS sequence"/>
</dbReference>
<dbReference type="AlphaFoldDB" id="A0A9D2S3S0"/>
<keyword evidence="8 17" id="KW-0436">Ligase</keyword>
<evidence type="ECO:0000256" key="10">
    <source>
        <dbReference type="ARBA" id="ARBA00022840"/>
    </source>
</evidence>
<dbReference type="HAMAP" id="MF_00639">
    <property type="entry name" value="MurD"/>
    <property type="match status" value="1"/>
</dbReference>
<evidence type="ECO:0000256" key="8">
    <source>
        <dbReference type="ARBA" id="ARBA00022598"/>
    </source>
</evidence>
<evidence type="ECO:0000256" key="18">
    <source>
        <dbReference type="RuleBase" id="RU003664"/>
    </source>
</evidence>
<evidence type="ECO:0000256" key="13">
    <source>
        <dbReference type="ARBA" id="ARBA00023316"/>
    </source>
</evidence>
<evidence type="ECO:0000256" key="14">
    <source>
        <dbReference type="ARBA" id="ARBA00030398"/>
    </source>
</evidence>
<keyword evidence="11 17" id="KW-0133">Cell shape</keyword>
<keyword evidence="10 17" id="KW-0067">ATP-binding</keyword>
<evidence type="ECO:0000256" key="17">
    <source>
        <dbReference type="HAMAP-Rule" id="MF_00639"/>
    </source>
</evidence>
<feature type="binding site" evidence="17">
    <location>
        <begin position="124"/>
        <end position="130"/>
    </location>
    <ligand>
        <name>ATP</name>
        <dbReference type="ChEBI" id="CHEBI:30616"/>
    </ligand>
</feature>
<evidence type="ECO:0000256" key="9">
    <source>
        <dbReference type="ARBA" id="ARBA00022741"/>
    </source>
</evidence>
<evidence type="ECO:0000259" key="19">
    <source>
        <dbReference type="Pfam" id="PF02875"/>
    </source>
</evidence>
<dbReference type="GO" id="GO:0005524">
    <property type="term" value="F:ATP binding"/>
    <property type="evidence" value="ECO:0007669"/>
    <property type="project" value="UniProtKB-UniRule"/>
</dbReference>
<comment type="catalytic activity">
    <reaction evidence="16 17 18">
        <text>UDP-N-acetyl-alpha-D-muramoyl-L-alanine + D-glutamate + ATP = UDP-N-acetyl-alpha-D-muramoyl-L-alanyl-D-glutamate + ADP + phosphate + H(+)</text>
        <dbReference type="Rhea" id="RHEA:16429"/>
        <dbReference type="ChEBI" id="CHEBI:15378"/>
        <dbReference type="ChEBI" id="CHEBI:29986"/>
        <dbReference type="ChEBI" id="CHEBI:30616"/>
        <dbReference type="ChEBI" id="CHEBI:43474"/>
        <dbReference type="ChEBI" id="CHEBI:83898"/>
        <dbReference type="ChEBI" id="CHEBI:83900"/>
        <dbReference type="ChEBI" id="CHEBI:456216"/>
        <dbReference type="EC" id="6.3.2.9"/>
    </reaction>
</comment>
<dbReference type="SUPFAM" id="SSF51984">
    <property type="entry name" value="MurCD N-terminal domain"/>
    <property type="match status" value="1"/>
</dbReference>
<evidence type="ECO:0000256" key="11">
    <source>
        <dbReference type="ARBA" id="ARBA00022960"/>
    </source>
</evidence>
<dbReference type="EC" id="6.3.2.9" evidence="5 17"/>
<evidence type="ECO:0000256" key="16">
    <source>
        <dbReference type="ARBA" id="ARBA00047632"/>
    </source>
</evidence>
<dbReference type="PANTHER" id="PTHR43692:SF1">
    <property type="entry name" value="UDP-N-ACETYLMURAMOYLALANINE--D-GLUTAMATE LIGASE"/>
    <property type="match status" value="1"/>
</dbReference>
<dbReference type="GO" id="GO:0009252">
    <property type="term" value="P:peptidoglycan biosynthetic process"/>
    <property type="evidence" value="ECO:0007669"/>
    <property type="project" value="UniProtKB-UniRule"/>
</dbReference>
<comment type="subcellular location">
    <subcellularLocation>
        <location evidence="2 17 18">Cytoplasm</location>
    </subcellularLocation>
</comment>
<evidence type="ECO:0000256" key="12">
    <source>
        <dbReference type="ARBA" id="ARBA00022984"/>
    </source>
</evidence>
<dbReference type="InterPro" id="IPR004101">
    <property type="entry name" value="Mur_ligase_C"/>
</dbReference>
<reference evidence="21" key="2">
    <citation type="submission" date="2021-04" db="EMBL/GenBank/DDBJ databases">
        <authorList>
            <person name="Gilroy R."/>
        </authorList>
    </citation>
    <scope>NUCLEOTIDE SEQUENCE</scope>
    <source>
        <strain evidence="21">ChiBcec8-13705</strain>
    </source>
</reference>
<dbReference type="Gene3D" id="3.40.1190.10">
    <property type="entry name" value="Mur-like, catalytic domain"/>
    <property type="match status" value="1"/>
</dbReference>
<dbReference type="NCBIfam" id="TIGR01087">
    <property type="entry name" value="murD"/>
    <property type="match status" value="1"/>
</dbReference>
<reference evidence="21" key="1">
    <citation type="journal article" date="2021" name="PeerJ">
        <title>Extensive microbial diversity within the chicken gut microbiome revealed by metagenomics and culture.</title>
        <authorList>
            <person name="Gilroy R."/>
            <person name="Ravi A."/>
            <person name="Getino M."/>
            <person name="Pursley I."/>
            <person name="Horton D.L."/>
            <person name="Alikhan N.F."/>
            <person name="Baker D."/>
            <person name="Gharbi K."/>
            <person name="Hall N."/>
            <person name="Watson M."/>
            <person name="Adriaenssens E.M."/>
            <person name="Foster-Nyarko E."/>
            <person name="Jarju S."/>
            <person name="Secka A."/>
            <person name="Antonio M."/>
            <person name="Oren A."/>
            <person name="Chaudhuri R.R."/>
            <person name="La Ragione R."/>
            <person name="Hildebrand F."/>
            <person name="Pallen M.J."/>
        </authorList>
    </citation>
    <scope>NUCLEOTIDE SEQUENCE</scope>
    <source>
        <strain evidence="21">ChiBcec8-13705</strain>
    </source>
</reference>
<keyword evidence="13 17" id="KW-0961">Cell wall biogenesis/degradation</keyword>
<sequence length="471" mass="51459">MQPIERLRAMVAGKKVAFIGAGVSHKPCIEQFAALGAQITLCDQKPNLEAFGPYAETLRRLGVRLSLGERYTDGFAGQDIILRTPGYEYYKPELQAALRAGTVVTSEVELFFELCPCPIVAVTGSDGKTTTTTLIAKMLEAAGRTVHLGGNIGAALLPQLENVKPDDIAVAELSSFQLISMRRSPQVAVVTNVTPNHLDHHKDMQEYIDAKRNILLWQNPPCRAVLGYENEISRAMQADCKGDQVWFTRLHETDNGAFLRAADDTLCYADHGEITPVLPRADVKLRGLHNVENLLAAIAAVWGLVPVEAMRRVGATFTGVEHRIEPVRNLDGVQYYNDSIATSPTRTIAGLRSFDQKLILIAGGYDKKISYAPLAPELLAHVKVLVLMGATGPVIEREVRALPDFAASGMVILHAEDMQQAVELARSAARPGDIVSLSPASASFDRYPNFEARGREYKRIVNALPEKEPTA</sequence>
<protein>
    <recommendedName>
        <fullName evidence="6 17">UDP-N-acetylmuramoylalanine--D-glutamate ligase</fullName>
        <ecNumber evidence="5 17">6.3.2.9</ecNumber>
    </recommendedName>
    <alternativeName>
        <fullName evidence="15 17">D-glutamic acid-adding enzyme</fullName>
    </alternativeName>
    <alternativeName>
        <fullName evidence="14 17">UDP-N-acetylmuramoyl-L-alanyl-D-glutamate synthetase</fullName>
    </alternativeName>
</protein>
<evidence type="ECO:0000259" key="20">
    <source>
        <dbReference type="Pfam" id="PF08245"/>
    </source>
</evidence>
<dbReference type="Gene3D" id="3.40.50.720">
    <property type="entry name" value="NAD(P)-binding Rossmann-like Domain"/>
    <property type="match status" value="1"/>
</dbReference>
<evidence type="ECO:0000256" key="5">
    <source>
        <dbReference type="ARBA" id="ARBA00012212"/>
    </source>
</evidence>
<evidence type="ECO:0000256" key="2">
    <source>
        <dbReference type="ARBA" id="ARBA00004496"/>
    </source>
</evidence>
<dbReference type="SUPFAM" id="SSF53623">
    <property type="entry name" value="MurD-like peptide ligases, catalytic domain"/>
    <property type="match status" value="1"/>
</dbReference>
<dbReference type="InterPro" id="IPR036565">
    <property type="entry name" value="Mur-like_cat_sf"/>
</dbReference>
<evidence type="ECO:0000256" key="6">
    <source>
        <dbReference type="ARBA" id="ARBA00015655"/>
    </source>
</evidence>
<dbReference type="EMBL" id="DWYG01000122">
    <property type="protein sequence ID" value="HJB42289.1"/>
    <property type="molecule type" value="Genomic_DNA"/>
</dbReference>
<comment type="caution">
    <text evidence="21">The sequence shown here is derived from an EMBL/GenBank/DDBJ whole genome shotgun (WGS) entry which is preliminary data.</text>
</comment>
<dbReference type="InterPro" id="IPR005762">
    <property type="entry name" value="MurD"/>
</dbReference>
<comment type="function">
    <text evidence="1 17 18">Cell wall formation. Catalyzes the addition of glutamate to the nucleotide precursor UDP-N-acetylmuramoyl-L-alanine (UMA).</text>
</comment>
<keyword evidence="12 17" id="KW-0573">Peptidoglycan synthesis</keyword>
<dbReference type="PANTHER" id="PTHR43692">
    <property type="entry name" value="UDP-N-ACETYLMURAMOYLALANINE--D-GLUTAMATE LIGASE"/>
    <property type="match status" value="1"/>
</dbReference>
<keyword evidence="17 18" id="KW-0132">Cell division</keyword>
<feature type="domain" description="Mur ligase C-terminal" evidence="19">
    <location>
        <begin position="322"/>
        <end position="440"/>
    </location>
</feature>
<accession>A0A9D2S3S0</accession>
<dbReference type="GO" id="GO:0005737">
    <property type="term" value="C:cytoplasm"/>
    <property type="evidence" value="ECO:0007669"/>
    <property type="project" value="UniProtKB-SubCell"/>
</dbReference>
<evidence type="ECO:0000256" key="4">
    <source>
        <dbReference type="ARBA" id="ARBA00010416"/>
    </source>
</evidence>
<dbReference type="Pfam" id="PF02875">
    <property type="entry name" value="Mur_ligase_C"/>
    <property type="match status" value="1"/>
</dbReference>
<evidence type="ECO:0000313" key="21">
    <source>
        <dbReference type="EMBL" id="HJB42289.1"/>
    </source>
</evidence>
<evidence type="ECO:0000313" key="22">
    <source>
        <dbReference type="Proteomes" id="UP000886803"/>
    </source>
</evidence>
<evidence type="ECO:0000256" key="1">
    <source>
        <dbReference type="ARBA" id="ARBA00002734"/>
    </source>
</evidence>
<evidence type="ECO:0000256" key="3">
    <source>
        <dbReference type="ARBA" id="ARBA00004752"/>
    </source>
</evidence>
<keyword evidence="17 18" id="KW-0131">Cell cycle</keyword>
<dbReference type="InterPro" id="IPR036615">
    <property type="entry name" value="Mur_ligase_C_dom_sf"/>
</dbReference>
<proteinExistence type="inferred from homology"/>
<dbReference type="GO" id="GO:0008764">
    <property type="term" value="F:UDP-N-acetylmuramoylalanine-D-glutamate ligase activity"/>
    <property type="evidence" value="ECO:0007669"/>
    <property type="project" value="UniProtKB-UniRule"/>
</dbReference>
<comment type="pathway">
    <text evidence="3 17 18">Cell wall biogenesis; peptidoglycan biosynthesis.</text>
</comment>